<feature type="compositionally biased region" description="Low complexity" evidence="3">
    <location>
        <begin position="194"/>
        <end position="203"/>
    </location>
</feature>
<feature type="compositionally biased region" description="Pro residues" evidence="3">
    <location>
        <begin position="204"/>
        <end position="246"/>
    </location>
</feature>
<organism evidence="6 7">
    <name type="scientific">Papaver nudicaule</name>
    <name type="common">Iceland poppy</name>
    <dbReference type="NCBI Taxonomy" id="74823"/>
    <lineage>
        <taxon>Eukaryota</taxon>
        <taxon>Viridiplantae</taxon>
        <taxon>Streptophyta</taxon>
        <taxon>Embryophyta</taxon>
        <taxon>Tracheophyta</taxon>
        <taxon>Spermatophyta</taxon>
        <taxon>Magnoliopsida</taxon>
        <taxon>Ranunculales</taxon>
        <taxon>Papaveraceae</taxon>
        <taxon>Papaveroideae</taxon>
        <taxon>Papaver</taxon>
    </lineage>
</organism>
<feature type="signal peptide" evidence="4">
    <location>
        <begin position="1"/>
        <end position="21"/>
    </location>
</feature>
<dbReference type="PANTHER" id="PTHR33021:SF339">
    <property type="entry name" value="OS07G0570600 PROTEIN"/>
    <property type="match status" value="1"/>
</dbReference>
<feature type="compositionally biased region" description="Polar residues" evidence="3">
    <location>
        <begin position="249"/>
        <end position="261"/>
    </location>
</feature>
<dbReference type="Proteomes" id="UP001177140">
    <property type="component" value="Unassembled WGS sequence"/>
</dbReference>
<evidence type="ECO:0000256" key="1">
    <source>
        <dbReference type="ARBA" id="ARBA00023157"/>
    </source>
</evidence>
<feature type="compositionally biased region" description="Basic residues" evidence="3">
    <location>
        <begin position="163"/>
        <end position="187"/>
    </location>
</feature>
<dbReference type="InterPro" id="IPR008972">
    <property type="entry name" value="Cupredoxin"/>
</dbReference>
<dbReference type="EMBL" id="JAJJMA010295867">
    <property type="protein sequence ID" value="MCL7047691.1"/>
    <property type="molecule type" value="Genomic_DNA"/>
</dbReference>
<dbReference type="GO" id="GO:0009055">
    <property type="term" value="F:electron transfer activity"/>
    <property type="evidence" value="ECO:0007669"/>
    <property type="project" value="InterPro"/>
</dbReference>
<feature type="compositionally biased region" description="Low complexity" evidence="3">
    <location>
        <begin position="290"/>
        <end position="299"/>
    </location>
</feature>
<dbReference type="PANTHER" id="PTHR33021">
    <property type="entry name" value="BLUE COPPER PROTEIN"/>
    <property type="match status" value="1"/>
</dbReference>
<feature type="compositionally biased region" description="Pro residues" evidence="3">
    <location>
        <begin position="270"/>
        <end position="289"/>
    </location>
</feature>
<dbReference type="CDD" id="cd04216">
    <property type="entry name" value="Phytocyanin"/>
    <property type="match status" value="1"/>
</dbReference>
<protein>
    <recommendedName>
        <fullName evidence="5">Phytocyanin domain-containing protein</fullName>
    </recommendedName>
</protein>
<accession>A0AA41VUF3</accession>
<dbReference type="PROSITE" id="PS51485">
    <property type="entry name" value="PHYTOCYANIN"/>
    <property type="match status" value="1"/>
</dbReference>
<proteinExistence type="predicted"/>
<dbReference type="InterPro" id="IPR039391">
    <property type="entry name" value="Phytocyanin-like"/>
</dbReference>
<evidence type="ECO:0000313" key="7">
    <source>
        <dbReference type="Proteomes" id="UP001177140"/>
    </source>
</evidence>
<name>A0AA41VUF3_PAPNU</name>
<dbReference type="SUPFAM" id="SSF49503">
    <property type="entry name" value="Cupredoxins"/>
    <property type="match status" value="1"/>
</dbReference>
<keyword evidence="1" id="KW-1015">Disulfide bond</keyword>
<dbReference type="AlphaFoldDB" id="A0AA41VUF3"/>
<evidence type="ECO:0000256" key="4">
    <source>
        <dbReference type="SAM" id="SignalP"/>
    </source>
</evidence>
<dbReference type="Pfam" id="PF02298">
    <property type="entry name" value="Cu_bind_like"/>
    <property type="match status" value="1"/>
</dbReference>
<comment type="caution">
    <text evidence="6">The sequence shown here is derived from an EMBL/GenBank/DDBJ whole genome shotgun (WGS) entry which is preliminary data.</text>
</comment>
<evidence type="ECO:0000313" key="6">
    <source>
        <dbReference type="EMBL" id="MCL7047691.1"/>
    </source>
</evidence>
<keyword evidence="4" id="KW-0732">Signal</keyword>
<gene>
    <name evidence="6" type="ORF">MKW94_007020</name>
</gene>
<feature type="region of interest" description="Disordered" evidence="3">
    <location>
        <begin position="128"/>
        <end position="302"/>
    </location>
</feature>
<dbReference type="InterPro" id="IPR003245">
    <property type="entry name" value="Phytocyanin_dom"/>
</dbReference>
<feature type="chain" id="PRO_5041335994" description="Phytocyanin domain-containing protein" evidence="4">
    <location>
        <begin position="22"/>
        <end position="323"/>
    </location>
</feature>
<reference evidence="6" key="1">
    <citation type="submission" date="2022-03" db="EMBL/GenBank/DDBJ databases">
        <title>A functionally conserved STORR gene fusion in Papaver species that diverged 16.8 million years ago.</title>
        <authorList>
            <person name="Catania T."/>
        </authorList>
    </citation>
    <scope>NUCLEOTIDE SEQUENCE</scope>
    <source>
        <strain evidence="6">S-191538</strain>
    </source>
</reference>
<sequence length="323" mass="34368">MGFSSKSLVLFVVALVAICNATSSTATTYNIGWNIKGDVNYAEWASSMTFHVGDTIRFIYDRDVHNVVQVTLEDYISCMARAPLDTFKTGNDSIRISGEYDHYYFISGIPGHCDMGLKFDFQVAGVTGQAPATSPPRTRPSPLAPTSPAPHKSFKSTSPPKPSPRHKSSLHKPSSPHKSHSPHHKSSPPKPSSPHKSPCSPHKSSPPKPSSPHKSPSPPHKSSPPKPSSPHKSPSPPHKSSPPKPSPSLEISGSFEFSYQTMPPKSSVPVSPPHTPSSPPTSAPLPVPASPSASPPKSSGAYSVSCSHLVLFAGAAAYLIFMH</sequence>
<feature type="domain" description="Phytocyanin" evidence="5">
    <location>
        <begin position="27"/>
        <end position="125"/>
    </location>
</feature>
<dbReference type="GO" id="GO:0005886">
    <property type="term" value="C:plasma membrane"/>
    <property type="evidence" value="ECO:0007669"/>
    <property type="project" value="TreeGrafter"/>
</dbReference>
<evidence type="ECO:0000256" key="3">
    <source>
        <dbReference type="SAM" id="MobiDB-lite"/>
    </source>
</evidence>
<keyword evidence="7" id="KW-1185">Reference proteome</keyword>
<feature type="compositionally biased region" description="Pro residues" evidence="3">
    <location>
        <begin position="133"/>
        <end position="148"/>
    </location>
</feature>
<dbReference type="Gene3D" id="2.60.40.420">
    <property type="entry name" value="Cupredoxins - blue copper proteins"/>
    <property type="match status" value="1"/>
</dbReference>
<dbReference type="FunFam" id="2.60.40.420:FF:000034">
    <property type="entry name" value="Cupredoxin superfamily protein"/>
    <property type="match status" value="1"/>
</dbReference>
<evidence type="ECO:0000256" key="2">
    <source>
        <dbReference type="ARBA" id="ARBA00023180"/>
    </source>
</evidence>
<evidence type="ECO:0000259" key="5">
    <source>
        <dbReference type="PROSITE" id="PS51485"/>
    </source>
</evidence>
<keyword evidence="2" id="KW-0325">Glycoprotein</keyword>
<feature type="compositionally biased region" description="Low complexity" evidence="3">
    <location>
        <begin position="149"/>
        <end position="158"/>
    </location>
</feature>